<keyword evidence="4 9" id="KW-0812">Transmembrane</keyword>
<dbReference type="PANTHER" id="PTHR33910">
    <property type="entry name" value="PROTEIN TRANSLOCASE SUBUNIT SECE"/>
    <property type="match status" value="1"/>
</dbReference>
<accession>A0ABQ0AAU8</accession>
<keyword evidence="11" id="KW-1185">Reference proteome</keyword>
<feature type="transmembrane region" description="Helical" evidence="9">
    <location>
        <begin position="46"/>
        <end position="70"/>
    </location>
</feature>
<dbReference type="InterPro" id="IPR005807">
    <property type="entry name" value="SecE_bac"/>
</dbReference>
<evidence type="ECO:0000256" key="2">
    <source>
        <dbReference type="ARBA" id="ARBA00022448"/>
    </source>
</evidence>
<dbReference type="Pfam" id="PF00584">
    <property type="entry name" value="SecE"/>
    <property type="match status" value="1"/>
</dbReference>
<dbReference type="PRINTS" id="PR01650">
    <property type="entry name" value="SECETRNLCASE"/>
</dbReference>
<keyword evidence="2 9" id="KW-0813">Transport</keyword>
<dbReference type="EMBL" id="BAABWN010000008">
    <property type="protein sequence ID" value="GAA6168692.1"/>
    <property type="molecule type" value="Genomic_DNA"/>
</dbReference>
<evidence type="ECO:0000256" key="5">
    <source>
        <dbReference type="ARBA" id="ARBA00022927"/>
    </source>
</evidence>
<evidence type="ECO:0000313" key="10">
    <source>
        <dbReference type="EMBL" id="GAA6168692.1"/>
    </source>
</evidence>
<dbReference type="NCBIfam" id="TIGR00964">
    <property type="entry name" value="secE_bact"/>
    <property type="match status" value="1"/>
</dbReference>
<comment type="similarity">
    <text evidence="9">Belongs to the SecE/SEC61-gamma family.</text>
</comment>
<evidence type="ECO:0000256" key="6">
    <source>
        <dbReference type="ARBA" id="ARBA00022989"/>
    </source>
</evidence>
<evidence type="ECO:0000256" key="8">
    <source>
        <dbReference type="ARBA" id="ARBA00023136"/>
    </source>
</evidence>
<gene>
    <name evidence="9 10" type="primary">secE</name>
    <name evidence="10" type="ORF">NBRC116591_25030</name>
</gene>
<dbReference type="RefSeq" id="WP_233088212.1">
    <property type="nucleotide sequence ID" value="NZ_BAABWN010000008.1"/>
</dbReference>
<dbReference type="Proteomes" id="UP001465153">
    <property type="component" value="Unassembled WGS sequence"/>
</dbReference>
<dbReference type="InterPro" id="IPR038379">
    <property type="entry name" value="SecE_sf"/>
</dbReference>
<evidence type="ECO:0000256" key="7">
    <source>
        <dbReference type="ARBA" id="ARBA00023010"/>
    </source>
</evidence>
<dbReference type="HAMAP" id="MF_00422">
    <property type="entry name" value="SecE"/>
    <property type="match status" value="1"/>
</dbReference>
<evidence type="ECO:0000256" key="9">
    <source>
        <dbReference type="HAMAP-Rule" id="MF_00422"/>
    </source>
</evidence>
<keyword evidence="8 9" id="KW-0472">Membrane</keyword>
<comment type="caution">
    <text evidence="10">The sequence shown here is derived from an EMBL/GenBank/DDBJ whole genome shotgun (WGS) entry which is preliminary data.</text>
</comment>
<sequence>MSGKVEAPEYRFDALKWLVAIAIVALCVIGNSVFSEVSLLWRVPSILVGAAVALFVMAQTEKGAAIWGLLRDAQTEVRKVVWPTKEETNRTTLIVIGVVILMSLILWGLDSLLGWIASLILG</sequence>
<proteinExistence type="inferred from homology"/>
<keyword evidence="5 9" id="KW-0653">Protein transport</keyword>
<dbReference type="InterPro" id="IPR001901">
    <property type="entry name" value="Translocase_SecE/Sec61-g"/>
</dbReference>
<comment type="caution">
    <text evidence="9">Lacks conserved residue(s) required for the propagation of feature annotation.</text>
</comment>
<keyword evidence="3 9" id="KW-1003">Cell membrane</keyword>
<evidence type="ECO:0000256" key="4">
    <source>
        <dbReference type="ARBA" id="ARBA00022692"/>
    </source>
</evidence>
<name>A0ABQ0AAU8_9GAMM</name>
<reference evidence="10 11" key="1">
    <citation type="submission" date="2024-04" db="EMBL/GenBank/DDBJ databases">
        <title>Draft genome sequence of Sessilibacter corallicola NBRC 116591.</title>
        <authorList>
            <person name="Miyakawa T."/>
            <person name="Kusuya Y."/>
            <person name="Miura T."/>
        </authorList>
    </citation>
    <scope>NUCLEOTIDE SEQUENCE [LARGE SCALE GENOMIC DNA]</scope>
    <source>
        <strain evidence="10 11">KU-00831-HH</strain>
    </source>
</reference>
<keyword evidence="7 9" id="KW-0811">Translocation</keyword>
<protein>
    <recommendedName>
        <fullName evidence="9">Protein translocase subunit SecE</fullName>
    </recommendedName>
</protein>
<evidence type="ECO:0000256" key="3">
    <source>
        <dbReference type="ARBA" id="ARBA00022475"/>
    </source>
</evidence>
<evidence type="ECO:0000313" key="11">
    <source>
        <dbReference type="Proteomes" id="UP001465153"/>
    </source>
</evidence>
<comment type="function">
    <text evidence="9">Essential subunit of the Sec protein translocation channel SecYEG. Clamps together the 2 halves of SecY. May contact the channel plug during translocation.</text>
</comment>
<dbReference type="PROSITE" id="PS01067">
    <property type="entry name" value="SECE_SEC61G"/>
    <property type="match status" value="1"/>
</dbReference>
<organism evidence="10 11">
    <name type="scientific">Sessilibacter corallicola</name>
    <dbReference type="NCBI Taxonomy" id="2904075"/>
    <lineage>
        <taxon>Bacteria</taxon>
        <taxon>Pseudomonadati</taxon>
        <taxon>Pseudomonadota</taxon>
        <taxon>Gammaproteobacteria</taxon>
        <taxon>Cellvibrionales</taxon>
        <taxon>Cellvibrionaceae</taxon>
        <taxon>Sessilibacter</taxon>
    </lineage>
</organism>
<dbReference type="Gene3D" id="1.20.5.1030">
    <property type="entry name" value="Preprotein translocase secy subunit"/>
    <property type="match status" value="1"/>
</dbReference>
<feature type="transmembrane region" description="Helical" evidence="9">
    <location>
        <begin position="91"/>
        <end position="109"/>
    </location>
</feature>
<evidence type="ECO:0000256" key="1">
    <source>
        <dbReference type="ARBA" id="ARBA00004370"/>
    </source>
</evidence>
<dbReference type="PANTHER" id="PTHR33910:SF1">
    <property type="entry name" value="PROTEIN TRANSLOCASE SUBUNIT SECE"/>
    <property type="match status" value="1"/>
</dbReference>
<feature type="transmembrane region" description="Helical" evidence="9">
    <location>
        <begin position="14"/>
        <end position="34"/>
    </location>
</feature>
<comment type="subcellular location">
    <subcellularLocation>
        <location evidence="1">Membrane</location>
    </subcellularLocation>
</comment>
<keyword evidence="6 9" id="KW-1133">Transmembrane helix</keyword>
<comment type="subunit">
    <text evidence="9">Component of the Sec protein translocase complex. Heterotrimer consisting of SecY, SecE and SecG subunits. The heterotrimers can form oligomers, although 1 heterotrimer is thought to be able to translocate proteins. Interacts with the ribosome. Interacts with SecDF, and other proteins may be involved. Interacts with SecA.</text>
</comment>